<evidence type="ECO:0000313" key="4">
    <source>
        <dbReference type="Proteomes" id="UP001196413"/>
    </source>
</evidence>
<keyword evidence="4" id="KW-1185">Reference proteome</keyword>
<dbReference type="AlphaFoldDB" id="A0AAD5QT96"/>
<proteinExistence type="predicted"/>
<evidence type="ECO:0000256" key="2">
    <source>
        <dbReference type="SAM" id="MobiDB-lite"/>
    </source>
</evidence>
<reference evidence="3" key="1">
    <citation type="submission" date="2021-06" db="EMBL/GenBank/DDBJ databases">
        <title>Parelaphostrongylus tenuis whole genome reference sequence.</title>
        <authorList>
            <person name="Garwood T.J."/>
            <person name="Larsen P.A."/>
            <person name="Fountain-Jones N.M."/>
            <person name="Garbe J.R."/>
            <person name="Macchietto M.G."/>
            <person name="Kania S.A."/>
            <person name="Gerhold R.W."/>
            <person name="Richards J.E."/>
            <person name="Wolf T.M."/>
        </authorList>
    </citation>
    <scope>NUCLEOTIDE SEQUENCE</scope>
    <source>
        <strain evidence="3">MNPRO001-30</strain>
        <tissue evidence="3">Meninges</tissue>
    </source>
</reference>
<dbReference type="Proteomes" id="UP001196413">
    <property type="component" value="Unassembled WGS sequence"/>
</dbReference>
<feature type="coiled-coil region" evidence="1">
    <location>
        <begin position="545"/>
        <end position="688"/>
    </location>
</feature>
<feature type="region of interest" description="Disordered" evidence="2">
    <location>
        <begin position="484"/>
        <end position="526"/>
    </location>
</feature>
<dbReference type="EMBL" id="JAHQIW010003977">
    <property type="protein sequence ID" value="KAJ1360820.1"/>
    <property type="molecule type" value="Genomic_DNA"/>
</dbReference>
<protein>
    <submittedName>
        <fullName evidence="3">Uncharacterized protein</fullName>
    </submittedName>
</protein>
<sequence length="710" mass="80653">MRWAARQSLEMDAHTLRDCLSVTGVDSPGKSIAARSNGQLIFKKSANQLYYFDVHEMSSHTLRLSRMDPLYDDCQIYDLAFCERGTLLICLQRFATGEFFICEGLIDCTTLVVDITGSVHKTNIVATKGRNVVLICDEVGVVLLSYPIRWQSADNTIELFHATNYLISTIGDKYTISLHSREMFDAVFSSPFISRNHLYLFYGHDYSKFLLIPLTGTSCGKCEVRRTQGSPPPDSYMSKTVQCFEDFALIYANQSVRNTRPNFYLLNLTNLSWYPLNLVLSHHFPNGNISLQKCGEEMVYLHGDCNMSNCIERTHLYQISVEPLSALVRQKRRRKSLNNFNFMNFSTAEQTNNNSSKQSVATNPISRLSIRYLSRFQKKANAKRRLSNKTAISPMNSHEGLVEPQPLRRSHSSSSLHWSADMVELAPQSLHSQLKLAKDMGYSEEVVLAALESQAKNKDGMYVPFESTNAMLDILNQAALRKSASPLPVNTPGSSINDRKASRSSSRNVPRSLSFHGGSPSLSCPRSDELSRLLRTFEAEKARDLEAAESDMALLKARIHDVERINEQYQRNENELRDCIHELQQRNESLISDLEKCENEKIQLSQTIVELQAVTDRLTLENLRNEHQAKDQKELAEHRKKQYDQQISAMEESIRSLTEKCNSLSVDLKDKEKQLLEKSRRIQEMEDRRIAAATGNIAGKDHERIPTKAG</sequence>
<accession>A0AAD5QT96</accession>
<keyword evidence="1" id="KW-0175">Coiled coil</keyword>
<organism evidence="3 4">
    <name type="scientific">Parelaphostrongylus tenuis</name>
    <name type="common">Meningeal worm</name>
    <dbReference type="NCBI Taxonomy" id="148309"/>
    <lineage>
        <taxon>Eukaryota</taxon>
        <taxon>Metazoa</taxon>
        <taxon>Ecdysozoa</taxon>
        <taxon>Nematoda</taxon>
        <taxon>Chromadorea</taxon>
        <taxon>Rhabditida</taxon>
        <taxon>Rhabditina</taxon>
        <taxon>Rhabditomorpha</taxon>
        <taxon>Strongyloidea</taxon>
        <taxon>Metastrongylidae</taxon>
        <taxon>Parelaphostrongylus</taxon>
    </lineage>
</organism>
<name>A0AAD5QT96_PARTN</name>
<evidence type="ECO:0000313" key="3">
    <source>
        <dbReference type="EMBL" id="KAJ1360820.1"/>
    </source>
</evidence>
<comment type="caution">
    <text evidence="3">The sequence shown here is derived from an EMBL/GenBank/DDBJ whole genome shotgun (WGS) entry which is preliminary data.</text>
</comment>
<evidence type="ECO:0000256" key="1">
    <source>
        <dbReference type="SAM" id="Coils"/>
    </source>
</evidence>
<gene>
    <name evidence="3" type="ORF">KIN20_019904</name>
</gene>